<evidence type="ECO:0000313" key="2">
    <source>
        <dbReference type="Proteomes" id="UP000003586"/>
    </source>
</evidence>
<dbReference type="Proteomes" id="UP000003586">
    <property type="component" value="Chromosome"/>
</dbReference>
<evidence type="ECO:0008006" key="3">
    <source>
        <dbReference type="Google" id="ProtNLM"/>
    </source>
</evidence>
<name>W0F8V3_9BACT</name>
<dbReference type="KEGG" id="nso:NIASO_16295"/>
<gene>
    <name evidence="1" type="ORF">NIASO_16295</name>
</gene>
<dbReference type="STRING" id="929713.NIASO_16295"/>
<dbReference type="RefSeq" id="WP_008587224.1">
    <property type="nucleotide sequence ID" value="NZ_CP007035.1"/>
</dbReference>
<keyword evidence="2" id="KW-1185">Reference proteome</keyword>
<protein>
    <recommendedName>
        <fullName evidence="3">DUF4145 domain-containing protein</fullName>
    </recommendedName>
</protein>
<dbReference type="HOGENOM" id="CLU_1633632_0_0_10"/>
<proteinExistence type="predicted"/>
<reference evidence="1 2" key="1">
    <citation type="submission" date="2013-12" db="EMBL/GenBank/DDBJ databases">
        <authorList>
            <consortium name="DOE Joint Genome Institute"/>
            <person name="Eisen J."/>
            <person name="Huntemann M."/>
            <person name="Han J."/>
            <person name="Chen A."/>
            <person name="Kyrpides N."/>
            <person name="Mavromatis K."/>
            <person name="Markowitz V."/>
            <person name="Palaniappan K."/>
            <person name="Ivanova N."/>
            <person name="Schaumberg A."/>
            <person name="Pati A."/>
            <person name="Liolios K."/>
            <person name="Nordberg H.P."/>
            <person name="Cantor M.N."/>
            <person name="Hua S.X."/>
            <person name="Woyke T."/>
        </authorList>
    </citation>
    <scope>NUCLEOTIDE SEQUENCE [LARGE SCALE GENOMIC DNA]</scope>
    <source>
        <strain evidence="2">DSM 19437</strain>
    </source>
</reference>
<sequence>MTVADNGEGYVCGMKELRANTSELSNKARYKKIRSAASQLKNSISQGFFLEATTLTESLICDRLESRIAELTKQDVNLGTIGAGLKNLRLLETDSNLKLIFIETQEWAKKRNEVIHEAAKIAKGKIKTWDEFLQLAQDTAIEGDALFRKLNKQLSHLRKVSK</sequence>
<dbReference type="AlphaFoldDB" id="W0F8V3"/>
<dbReference type="OrthoDB" id="1495740at2"/>
<organism evidence="1 2">
    <name type="scientific">Niabella soli DSM 19437</name>
    <dbReference type="NCBI Taxonomy" id="929713"/>
    <lineage>
        <taxon>Bacteria</taxon>
        <taxon>Pseudomonadati</taxon>
        <taxon>Bacteroidota</taxon>
        <taxon>Chitinophagia</taxon>
        <taxon>Chitinophagales</taxon>
        <taxon>Chitinophagaceae</taxon>
        <taxon>Niabella</taxon>
    </lineage>
</organism>
<dbReference type="eggNOG" id="ENOG5034CAF">
    <property type="taxonomic scope" value="Bacteria"/>
</dbReference>
<dbReference type="EMBL" id="CP007035">
    <property type="protein sequence ID" value="AHF17904.1"/>
    <property type="molecule type" value="Genomic_DNA"/>
</dbReference>
<accession>W0F8V3</accession>
<evidence type="ECO:0000313" key="1">
    <source>
        <dbReference type="EMBL" id="AHF17904.1"/>
    </source>
</evidence>